<gene>
    <name evidence="2" type="ORF">NCTC7807_04369</name>
</gene>
<name>A0A380P507_STRGR</name>
<protein>
    <submittedName>
        <fullName evidence="2">Uncharacterized protein</fullName>
    </submittedName>
</protein>
<proteinExistence type="predicted"/>
<feature type="compositionally biased region" description="Polar residues" evidence="1">
    <location>
        <begin position="25"/>
        <end position="35"/>
    </location>
</feature>
<evidence type="ECO:0000313" key="2">
    <source>
        <dbReference type="EMBL" id="SUP60303.1"/>
    </source>
</evidence>
<evidence type="ECO:0000313" key="3">
    <source>
        <dbReference type="Proteomes" id="UP000254150"/>
    </source>
</evidence>
<reference evidence="2 3" key="1">
    <citation type="submission" date="2018-06" db="EMBL/GenBank/DDBJ databases">
        <authorList>
            <consortium name="Pathogen Informatics"/>
            <person name="Doyle S."/>
        </authorList>
    </citation>
    <scope>NUCLEOTIDE SEQUENCE [LARGE SCALE GENOMIC DNA]</scope>
    <source>
        <strain evidence="2 3">NCTC7807</strain>
    </source>
</reference>
<dbReference type="EMBL" id="UHID01000007">
    <property type="protein sequence ID" value="SUP60303.1"/>
    <property type="molecule type" value="Genomic_DNA"/>
</dbReference>
<accession>A0A380P507</accession>
<evidence type="ECO:0000256" key="1">
    <source>
        <dbReference type="SAM" id="MobiDB-lite"/>
    </source>
</evidence>
<dbReference type="Proteomes" id="UP000254150">
    <property type="component" value="Unassembled WGS sequence"/>
</dbReference>
<sequence>MITIATAPATRAARPASRPLPPSPVTGSTRTLRHI</sequence>
<feature type="compositionally biased region" description="Low complexity" evidence="1">
    <location>
        <begin position="1"/>
        <end position="17"/>
    </location>
</feature>
<organism evidence="2 3">
    <name type="scientific">Streptomyces griseus</name>
    <dbReference type="NCBI Taxonomy" id="1911"/>
    <lineage>
        <taxon>Bacteria</taxon>
        <taxon>Bacillati</taxon>
        <taxon>Actinomycetota</taxon>
        <taxon>Actinomycetes</taxon>
        <taxon>Kitasatosporales</taxon>
        <taxon>Streptomycetaceae</taxon>
        <taxon>Streptomyces</taxon>
    </lineage>
</organism>
<dbReference type="AlphaFoldDB" id="A0A380P507"/>
<feature type="region of interest" description="Disordered" evidence="1">
    <location>
        <begin position="1"/>
        <end position="35"/>
    </location>
</feature>